<evidence type="ECO:0000313" key="1">
    <source>
        <dbReference type="EMBL" id="KAJ4331355.1"/>
    </source>
</evidence>
<dbReference type="OrthoDB" id="5421765at2759"/>
<name>A0A9W8WRK2_9PLEO</name>
<gene>
    <name evidence="1" type="ORF">N0V87_009253</name>
</gene>
<accession>A0A9W8WRK2</accession>
<dbReference type="EMBL" id="JAPEUV010000153">
    <property type="protein sequence ID" value="KAJ4331355.1"/>
    <property type="molecule type" value="Genomic_DNA"/>
</dbReference>
<comment type="caution">
    <text evidence="1">The sequence shown here is derived from an EMBL/GenBank/DDBJ whole genome shotgun (WGS) entry which is preliminary data.</text>
</comment>
<dbReference type="AlphaFoldDB" id="A0A9W8WRK2"/>
<organism evidence="1 2">
    <name type="scientific">Didymella glomerata</name>
    <dbReference type="NCBI Taxonomy" id="749621"/>
    <lineage>
        <taxon>Eukaryota</taxon>
        <taxon>Fungi</taxon>
        <taxon>Dikarya</taxon>
        <taxon>Ascomycota</taxon>
        <taxon>Pezizomycotina</taxon>
        <taxon>Dothideomycetes</taxon>
        <taxon>Pleosporomycetidae</taxon>
        <taxon>Pleosporales</taxon>
        <taxon>Pleosporineae</taxon>
        <taxon>Didymellaceae</taxon>
        <taxon>Didymella</taxon>
    </lineage>
</organism>
<proteinExistence type="predicted"/>
<dbReference type="Proteomes" id="UP001140562">
    <property type="component" value="Unassembled WGS sequence"/>
</dbReference>
<protein>
    <submittedName>
        <fullName evidence="1">Uncharacterized protein</fullName>
    </submittedName>
</protein>
<reference evidence="1" key="1">
    <citation type="submission" date="2022-10" db="EMBL/GenBank/DDBJ databases">
        <title>Tapping the CABI collections for fungal endophytes: first genome assemblies for Collariella, Neodidymelliopsis, Ascochyta clinopodiicola, Didymella pomorum, Didymosphaeria variabile, Neocosmospora piperis and Neocucurbitaria cava.</title>
        <authorList>
            <person name="Hill R."/>
        </authorList>
    </citation>
    <scope>NUCLEOTIDE SEQUENCE</scope>
    <source>
        <strain evidence="1">IMI 360193</strain>
    </source>
</reference>
<keyword evidence="2" id="KW-1185">Reference proteome</keyword>
<evidence type="ECO:0000313" key="2">
    <source>
        <dbReference type="Proteomes" id="UP001140562"/>
    </source>
</evidence>
<sequence length="312" mass="34681">MPTLNDHHYMATELRNIALPEVLTSLPDQEILQEFSDLYEAVIAHVEEFYTTGPIKSGGASQIMIEQASAGVLLPWPQIVTLLADSKTRIGVLAMCIGRTILSRSLLLRVGTTNSLGATFLPPELVDCFQSFCIGKSVPTLDGKEPKPLNLALLSRWKQISATLLHSTYMAEAFSPFDGRTINIERAIEDLDPLLGTYAASDTARSRGERTNDLRGVLRKGARFAFLLFSQPCLWTFDWYQNREIEACEGQLRPSKVDDPKGDGGHRFELPLREIVIWPTLLRVVDEKGCKVAAKGHSVVCGEKVYLEKMMS</sequence>